<gene>
    <name evidence="1" type="ORF">HY544_05645</name>
</gene>
<accession>A0A8T3YLN5</accession>
<evidence type="ECO:0000313" key="2">
    <source>
        <dbReference type="Proteomes" id="UP000732298"/>
    </source>
</evidence>
<sequence>MPSVKVKPTGKGNLFDIATTSLRRLYSTFTDDSFEKDLTERISNYQFKDAELGEKGTIREVARRNGLEDKLDAYIQKDILGGTRGKLIKAMDGITSAKDVFEKGAEAVEVAVTIGAGVPTAGAGAVATQAGATAIELPGYLALAGAYHVIMGVLGYPTGVYKLKNLGTDYIADTGVGLGKAGLRAVPVIGTLSELVLSDDMRPRIAEAKSGDAADWLRNELRKAKSMPPIPSESLYIDDVVKRLAAPSTRKAMKKEDLADYLKMLDSATCYGSDLASKPAYKAAA</sequence>
<name>A0A8T3YLN5_9ARCH</name>
<reference evidence="1" key="1">
    <citation type="submission" date="2020-07" db="EMBL/GenBank/DDBJ databases">
        <title>Huge and variable diversity of episymbiotic CPR bacteria and DPANN archaea in groundwater ecosystems.</title>
        <authorList>
            <person name="He C.Y."/>
            <person name="Keren R."/>
            <person name="Whittaker M."/>
            <person name="Farag I.F."/>
            <person name="Doudna J."/>
            <person name="Cate J.H.D."/>
            <person name="Banfield J.F."/>
        </authorList>
    </citation>
    <scope>NUCLEOTIDE SEQUENCE</scope>
    <source>
        <strain evidence="1">NC_groundwater_1296_Ag_S-0.2um_52_80</strain>
    </source>
</reference>
<feature type="non-terminal residue" evidence="1">
    <location>
        <position position="285"/>
    </location>
</feature>
<dbReference type="EMBL" id="JACQPB010000054">
    <property type="protein sequence ID" value="MBI4210955.1"/>
    <property type="molecule type" value="Genomic_DNA"/>
</dbReference>
<organism evidence="1 2">
    <name type="scientific">Candidatus Iainarchaeum sp</name>
    <dbReference type="NCBI Taxonomy" id="3101447"/>
    <lineage>
        <taxon>Archaea</taxon>
        <taxon>Candidatus Iainarchaeota</taxon>
        <taxon>Candidatus Iainarchaeia</taxon>
        <taxon>Candidatus Iainarchaeales</taxon>
        <taxon>Candidatus Iainarchaeaceae</taxon>
        <taxon>Candidatus Iainarchaeum</taxon>
    </lineage>
</organism>
<evidence type="ECO:0000313" key="1">
    <source>
        <dbReference type="EMBL" id="MBI4210955.1"/>
    </source>
</evidence>
<protein>
    <submittedName>
        <fullName evidence="1">Uncharacterized protein</fullName>
    </submittedName>
</protein>
<dbReference type="AlphaFoldDB" id="A0A8T3YLN5"/>
<comment type="caution">
    <text evidence="1">The sequence shown here is derived from an EMBL/GenBank/DDBJ whole genome shotgun (WGS) entry which is preliminary data.</text>
</comment>
<dbReference type="Proteomes" id="UP000732298">
    <property type="component" value="Unassembled WGS sequence"/>
</dbReference>
<proteinExistence type="predicted"/>